<dbReference type="Pfam" id="PF13568">
    <property type="entry name" value="OMP_b-brl_2"/>
    <property type="match status" value="1"/>
</dbReference>
<evidence type="ECO:0000259" key="2">
    <source>
        <dbReference type="Pfam" id="PF13568"/>
    </source>
</evidence>
<dbReference type="EMBL" id="LQNU01000053">
    <property type="protein sequence ID" value="KZE81238.1"/>
    <property type="molecule type" value="Genomic_DNA"/>
</dbReference>
<sequence>MKKFIYTIALSLGTLATITAQEAQPSNEEKVNQETNQFKEFFTQNMDYQVRAHFSIGGSAPLGLPREIRKIDSYNPGLQLGLEANATKWLTDDKQWGVRLGLRFESKGMTTEANVKGYLTEIIQDNSKVKGYFTGDVKTKVRNTYLTVPVNVIYKINESWNIYGGLYFSALIDKTFDGYVSNGYLRQNDPNGNKITFEDGSKADYDFSNEVRKFQWGTQVGAEWKMNQHFFLLGELSYGFNGVLNKDFDAISFSMHNIYLNLGFGYQF</sequence>
<reference evidence="3 4" key="1">
    <citation type="submission" date="2016-01" db="EMBL/GenBank/DDBJ databases">
        <title>Whole genome sequencing of Myroides marinus L41.</title>
        <authorList>
            <person name="Hong K.W."/>
        </authorList>
    </citation>
    <scope>NUCLEOTIDE SEQUENCE [LARGE SCALE GENOMIC DNA]</scope>
    <source>
        <strain evidence="3 4">L41</strain>
    </source>
</reference>
<dbReference type="InterPro" id="IPR025665">
    <property type="entry name" value="Beta-barrel_OMP_2"/>
</dbReference>
<name>A0A163Z899_9FLAO</name>
<dbReference type="Gene3D" id="2.40.160.20">
    <property type="match status" value="1"/>
</dbReference>
<evidence type="ECO:0000313" key="4">
    <source>
        <dbReference type="Proteomes" id="UP000076630"/>
    </source>
</evidence>
<proteinExistence type="predicted"/>
<feature type="domain" description="Outer membrane protein beta-barrel" evidence="2">
    <location>
        <begin position="44"/>
        <end position="244"/>
    </location>
</feature>
<feature type="chain" id="PRO_5007848202" description="Outer membrane protein beta-barrel domain-containing protein" evidence="1">
    <location>
        <begin position="23"/>
        <end position="268"/>
    </location>
</feature>
<keyword evidence="4" id="KW-1185">Reference proteome</keyword>
<organism evidence="3 4">
    <name type="scientific">Myroides marinus</name>
    <dbReference type="NCBI Taxonomy" id="703342"/>
    <lineage>
        <taxon>Bacteria</taxon>
        <taxon>Pseudomonadati</taxon>
        <taxon>Bacteroidota</taxon>
        <taxon>Flavobacteriia</taxon>
        <taxon>Flavobacteriales</taxon>
        <taxon>Flavobacteriaceae</taxon>
        <taxon>Myroides</taxon>
    </lineage>
</organism>
<dbReference type="InterPro" id="IPR011250">
    <property type="entry name" value="OMP/PagP_B-barrel"/>
</dbReference>
<dbReference type="SUPFAM" id="SSF56925">
    <property type="entry name" value="OMPA-like"/>
    <property type="match status" value="1"/>
</dbReference>
<feature type="signal peptide" evidence="1">
    <location>
        <begin position="1"/>
        <end position="22"/>
    </location>
</feature>
<accession>A0A163Z899</accession>
<keyword evidence="1" id="KW-0732">Signal</keyword>
<dbReference type="RefSeq" id="WP_038985250.1">
    <property type="nucleotide sequence ID" value="NZ_JWJO01000011.1"/>
</dbReference>
<evidence type="ECO:0000256" key="1">
    <source>
        <dbReference type="SAM" id="SignalP"/>
    </source>
</evidence>
<protein>
    <recommendedName>
        <fullName evidence="2">Outer membrane protein beta-barrel domain-containing protein</fullName>
    </recommendedName>
</protein>
<gene>
    <name evidence="3" type="ORF">AV926_08075</name>
</gene>
<comment type="caution">
    <text evidence="3">The sequence shown here is derived from an EMBL/GenBank/DDBJ whole genome shotgun (WGS) entry which is preliminary data.</text>
</comment>
<evidence type="ECO:0000313" key="3">
    <source>
        <dbReference type="EMBL" id="KZE81238.1"/>
    </source>
</evidence>
<dbReference type="AlphaFoldDB" id="A0A163Z899"/>
<dbReference type="Proteomes" id="UP000076630">
    <property type="component" value="Unassembled WGS sequence"/>
</dbReference>
<dbReference type="OrthoDB" id="1014137at2"/>